<sequence length="456" mass="49687">MGEKTHPCLLKAVRLTDGIAAWFRELGDEGRRRLYTELNEPERAQLQFLWDIWARPEQLAPAARWRIWLICAGRGFGKTRAGAEWVRHIAVHQPEARIALVGASLAEVRAVMVEGESGILAISPPAYRPKYESSLRRLSWPNGAQAMLYSAAEPDSLRGPQHSHAWCDEIAKWDSANGRSINAWDNLMMGLRIGKLPQTLATTTPRAVALMRILLGQVDDRETILTRGTTYDNAANLPVRFVAAMQQTYSGTSLGRQELEGTILKDAEGALWSRTLLESSRARRPAEKPVRIVVGVDPPVSATGDECGIIVAAQLEDGTAAVLADCSVGKSSPEQWARAVAEAAKTWSADRVIAEANQGGAMVGSVLRAAEISLPVRLVHASRGKVTRAEPIAALYEAGRVHHAAMFPQLEDQLCGLMAGGKYEGPGRSPDRADALVWALHELMLGQSARPRIKSL</sequence>
<dbReference type="Proteomes" id="UP000561181">
    <property type="component" value="Unassembled WGS sequence"/>
</dbReference>
<gene>
    <name evidence="3" type="ORF">HKD42_12270</name>
</gene>
<dbReference type="Gene3D" id="3.40.50.300">
    <property type="entry name" value="P-loop containing nucleotide triphosphate hydrolases"/>
    <property type="match status" value="1"/>
</dbReference>
<dbReference type="EMBL" id="JABCRE010000003">
    <property type="protein sequence ID" value="NMW32838.1"/>
    <property type="molecule type" value="Genomic_DNA"/>
</dbReference>
<name>A0A848QUQ5_9SPHN</name>
<dbReference type="Pfam" id="PF03237">
    <property type="entry name" value="Terminase_6N"/>
    <property type="match status" value="1"/>
</dbReference>
<accession>A0A848QUQ5</accession>
<comment type="caution">
    <text evidence="3">The sequence shown here is derived from an EMBL/GenBank/DDBJ whole genome shotgun (WGS) entry which is preliminary data.</text>
</comment>
<keyword evidence="1" id="KW-1188">Viral release from host cell</keyword>
<protein>
    <submittedName>
        <fullName evidence="3">DNA-packaging protein</fullName>
    </submittedName>
</protein>
<feature type="domain" description="Terminase large subunit gp17-like C-terminal" evidence="2">
    <location>
        <begin position="294"/>
        <end position="442"/>
    </location>
</feature>
<dbReference type="InterPro" id="IPR035421">
    <property type="entry name" value="Terminase_6C"/>
</dbReference>
<dbReference type="Pfam" id="PF17289">
    <property type="entry name" value="Terminase_6C"/>
    <property type="match status" value="1"/>
</dbReference>
<proteinExistence type="predicted"/>
<reference evidence="3 4" key="1">
    <citation type="submission" date="2020-04" db="EMBL/GenBank/DDBJ databases">
        <authorList>
            <person name="Liu A."/>
        </authorList>
    </citation>
    <scope>NUCLEOTIDE SEQUENCE [LARGE SCALE GENOMIC DNA]</scope>
    <source>
        <strain evidence="3 4">RZ02</strain>
    </source>
</reference>
<dbReference type="AlphaFoldDB" id="A0A848QUQ5"/>
<dbReference type="Gene3D" id="3.30.420.240">
    <property type="match status" value="1"/>
</dbReference>
<evidence type="ECO:0000259" key="2">
    <source>
        <dbReference type="Pfam" id="PF17289"/>
    </source>
</evidence>
<evidence type="ECO:0000313" key="4">
    <source>
        <dbReference type="Proteomes" id="UP000561181"/>
    </source>
</evidence>
<dbReference type="InterPro" id="IPR027417">
    <property type="entry name" value="P-loop_NTPase"/>
</dbReference>
<evidence type="ECO:0000313" key="3">
    <source>
        <dbReference type="EMBL" id="NMW32838.1"/>
    </source>
</evidence>
<organism evidence="3 4">
    <name type="scientific">Pontixanthobacter rizhaonensis</name>
    <dbReference type="NCBI Taxonomy" id="2730337"/>
    <lineage>
        <taxon>Bacteria</taxon>
        <taxon>Pseudomonadati</taxon>
        <taxon>Pseudomonadota</taxon>
        <taxon>Alphaproteobacteria</taxon>
        <taxon>Sphingomonadales</taxon>
        <taxon>Erythrobacteraceae</taxon>
        <taxon>Pontixanthobacter</taxon>
    </lineage>
</organism>
<evidence type="ECO:0000256" key="1">
    <source>
        <dbReference type="ARBA" id="ARBA00022612"/>
    </source>
</evidence>
<keyword evidence="4" id="KW-1185">Reference proteome</keyword>